<sequence length="42" mass="5204">MEEIEWEEFFEIFDDSELAFLHQDETSRGKESRFSRFVNRES</sequence>
<evidence type="ECO:0000313" key="1">
    <source>
        <dbReference type="EMBL" id="MBB4641896.1"/>
    </source>
</evidence>
<name>A0A840HWQ2_9SPHN</name>
<keyword evidence="2" id="KW-1185">Reference proteome</keyword>
<organism evidence="1 2">
    <name type="scientific">Rhizorhapis suberifaciens</name>
    <name type="common">corky root of lettuce</name>
    <dbReference type="NCBI Taxonomy" id="13656"/>
    <lineage>
        <taxon>Bacteria</taxon>
        <taxon>Pseudomonadati</taxon>
        <taxon>Pseudomonadota</taxon>
        <taxon>Alphaproteobacteria</taxon>
        <taxon>Sphingomonadales</taxon>
        <taxon>Sphingomonadaceae</taxon>
        <taxon>Rhizorhapis</taxon>
    </lineage>
</organism>
<comment type="caution">
    <text evidence="1">The sequence shown here is derived from an EMBL/GenBank/DDBJ whole genome shotgun (WGS) entry which is preliminary data.</text>
</comment>
<accession>A0A840HWQ2</accession>
<dbReference type="EMBL" id="JACHOV010000008">
    <property type="protein sequence ID" value="MBB4641896.1"/>
    <property type="molecule type" value="Genomic_DNA"/>
</dbReference>
<proteinExistence type="predicted"/>
<dbReference type="Proteomes" id="UP000575068">
    <property type="component" value="Unassembled WGS sequence"/>
</dbReference>
<evidence type="ECO:0000313" key="2">
    <source>
        <dbReference type="Proteomes" id="UP000575068"/>
    </source>
</evidence>
<protein>
    <submittedName>
        <fullName evidence="1">Uncharacterized protein</fullName>
    </submittedName>
</protein>
<reference evidence="1 2" key="1">
    <citation type="submission" date="2020-08" db="EMBL/GenBank/DDBJ databases">
        <title>Genomic Encyclopedia of Type Strains, Phase IV (KMG-IV): sequencing the most valuable type-strain genomes for metagenomic binning, comparative biology and taxonomic classification.</title>
        <authorList>
            <person name="Goeker M."/>
        </authorList>
    </citation>
    <scope>NUCLEOTIDE SEQUENCE [LARGE SCALE GENOMIC DNA]</scope>
    <source>
        <strain evidence="1 2">DSM 7465</strain>
    </source>
</reference>
<dbReference type="AlphaFoldDB" id="A0A840HWQ2"/>
<gene>
    <name evidence="1" type="ORF">HNQ99_002214</name>
</gene>